<sequence>GPGARPEWLKIGRTVAALLFFLPMPLAAVTELSDAESDAEPKLKSKGAKKQRAPTLMKKIGGKQKVAKKKKKKLTKTQSKKVVSPTVLAKLITVRSLGVAKTVMEKTAKLPHHGYIGKAIHAVTVPLKRTPPLNLKVVCRQKPGKNKKGADKFTGSRRFKAWSTIRCFSATTTVTRSSVSKRGISDLANQIANSTSYKQAIRARGEKPGAYLSVGAAEWFSGLPLGWSSPHAGAVDKDVVQNMFPDRGVQKLPCVSLFTGIGGWLEPVEMVERDPHCRAVLTARQAEGNLPCCHLCEDVVGYVPTWRARTAVALTAGFPCQGVSQAGHQEGMRDRRSALVKCVFDVWDKLPRARVAVMENVTALLSKSDGCRDIFNFILQESQKRGLILHWTSLKLTNLGLPAGRSRTFLVAARPGDDALFQDPVELDHWIKNSPWNKLNSIPEHLWLAKTRSEEDECRIHSMGNLVVPQQACSVSCCLIAPDVQGLMSRVNLCFNWRM</sequence>
<gene>
    <name evidence="5" type="ORF">EVOR1521_LOCUS14376</name>
</gene>
<organism evidence="5 6">
    <name type="scientific">Effrenium voratum</name>
    <dbReference type="NCBI Taxonomy" id="2562239"/>
    <lineage>
        <taxon>Eukaryota</taxon>
        <taxon>Sar</taxon>
        <taxon>Alveolata</taxon>
        <taxon>Dinophyceae</taxon>
        <taxon>Suessiales</taxon>
        <taxon>Symbiodiniaceae</taxon>
        <taxon>Effrenium</taxon>
    </lineage>
</organism>
<evidence type="ECO:0000313" key="5">
    <source>
        <dbReference type="EMBL" id="CAJ1388531.1"/>
    </source>
</evidence>
<keyword evidence="1" id="KW-0489">Methyltransferase</keyword>
<dbReference type="Pfam" id="PF00145">
    <property type="entry name" value="DNA_methylase"/>
    <property type="match status" value="1"/>
</dbReference>
<keyword evidence="2" id="KW-0808">Transferase</keyword>
<dbReference type="Proteomes" id="UP001178507">
    <property type="component" value="Unassembled WGS sequence"/>
</dbReference>
<feature type="non-terminal residue" evidence="5">
    <location>
        <position position="1"/>
    </location>
</feature>
<evidence type="ECO:0000313" key="6">
    <source>
        <dbReference type="Proteomes" id="UP001178507"/>
    </source>
</evidence>
<accession>A0AA36N3T8</accession>
<dbReference type="AlphaFoldDB" id="A0AA36N3T8"/>
<dbReference type="EMBL" id="CAUJNA010001710">
    <property type="protein sequence ID" value="CAJ1388531.1"/>
    <property type="molecule type" value="Genomic_DNA"/>
</dbReference>
<name>A0AA36N3T8_9DINO</name>
<reference evidence="5" key="1">
    <citation type="submission" date="2023-08" db="EMBL/GenBank/DDBJ databases">
        <authorList>
            <person name="Chen Y."/>
            <person name="Shah S."/>
            <person name="Dougan E. K."/>
            <person name="Thang M."/>
            <person name="Chan C."/>
        </authorList>
    </citation>
    <scope>NUCLEOTIDE SEQUENCE</scope>
</reference>
<dbReference type="GO" id="GO:0032259">
    <property type="term" value="P:methylation"/>
    <property type="evidence" value="ECO:0007669"/>
    <property type="project" value="UniProtKB-KW"/>
</dbReference>
<evidence type="ECO:0000256" key="1">
    <source>
        <dbReference type="ARBA" id="ARBA00022603"/>
    </source>
</evidence>
<evidence type="ECO:0008006" key="7">
    <source>
        <dbReference type="Google" id="ProtNLM"/>
    </source>
</evidence>
<evidence type="ECO:0000256" key="2">
    <source>
        <dbReference type="ARBA" id="ARBA00022679"/>
    </source>
</evidence>
<dbReference type="SUPFAM" id="SSF53335">
    <property type="entry name" value="S-adenosyl-L-methionine-dependent methyltransferases"/>
    <property type="match status" value="1"/>
</dbReference>
<proteinExistence type="predicted"/>
<dbReference type="GO" id="GO:0008168">
    <property type="term" value="F:methyltransferase activity"/>
    <property type="evidence" value="ECO:0007669"/>
    <property type="project" value="UniProtKB-KW"/>
</dbReference>
<dbReference type="Gene3D" id="3.40.50.150">
    <property type="entry name" value="Vaccinia Virus protein VP39"/>
    <property type="match status" value="1"/>
</dbReference>
<dbReference type="InterPro" id="IPR029063">
    <property type="entry name" value="SAM-dependent_MTases_sf"/>
</dbReference>
<evidence type="ECO:0000256" key="4">
    <source>
        <dbReference type="SAM" id="SignalP"/>
    </source>
</evidence>
<feature type="compositionally biased region" description="Basic residues" evidence="3">
    <location>
        <begin position="60"/>
        <end position="78"/>
    </location>
</feature>
<keyword evidence="6" id="KW-1185">Reference proteome</keyword>
<dbReference type="PRINTS" id="PR00105">
    <property type="entry name" value="C5METTRFRASE"/>
</dbReference>
<feature type="signal peptide" evidence="4">
    <location>
        <begin position="1"/>
        <end position="27"/>
    </location>
</feature>
<evidence type="ECO:0000256" key="3">
    <source>
        <dbReference type="SAM" id="MobiDB-lite"/>
    </source>
</evidence>
<dbReference type="InterPro" id="IPR001525">
    <property type="entry name" value="C5_MeTfrase"/>
</dbReference>
<keyword evidence="4" id="KW-0732">Signal</keyword>
<comment type="caution">
    <text evidence="5">The sequence shown here is derived from an EMBL/GenBank/DDBJ whole genome shotgun (WGS) entry which is preliminary data.</text>
</comment>
<feature type="region of interest" description="Disordered" evidence="3">
    <location>
        <begin position="34"/>
        <end position="78"/>
    </location>
</feature>
<protein>
    <recommendedName>
        <fullName evidence="7">DNA (cytosine-5-)-methyltransferase</fullName>
    </recommendedName>
</protein>
<feature type="chain" id="PRO_5041313371" description="DNA (cytosine-5-)-methyltransferase" evidence="4">
    <location>
        <begin position="28"/>
        <end position="499"/>
    </location>
</feature>